<dbReference type="GO" id="GO:0005216">
    <property type="term" value="F:monoatomic ion channel activity"/>
    <property type="evidence" value="ECO:0007669"/>
    <property type="project" value="InterPro"/>
</dbReference>
<dbReference type="SUPFAM" id="SSF48403">
    <property type="entry name" value="Ankyrin repeat"/>
    <property type="match status" value="1"/>
</dbReference>
<evidence type="ECO:0000256" key="10">
    <source>
        <dbReference type="ARBA" id="ARBA00023303"/>
    </source>
</evidence>
<feature type="non-terminal residue" evidence="14">
    <location>
        <position position="670"/>
    </location>
</feature>
<evidence type="ECO:0000259" key="13">
    <source>
        <dbReference type="Pfam" id="PF00520"/>
    </source>
</evidence>
<feature type="non-terminal residue" evidence="14">
    <location>
        <position position="1"/>
    </location>
</feature>
<sequence>SNKKKITLKKYEKEKNRKILDEINNSKDYRKCFEILLEPNPQFHNYEVKRDQDLFYKICSDGLTELAYCLIDADADPFLEFNGDEKLPIHIASRHGYHNLLNLLLKKMDDRGEGKLRRGLQMTNKWEKLTIHNVVRSVRKKNKNEKRKEEECPEIDYYKCLEILLKYKEHYNIDAQDCAGNTALHYASQLRDDQRFTKLLLLNGAQMTIKNNKHITAKSIIVPSLIEEVLDDCITAEGDDSVEDDLKITIDLSIFSHRHDSETKTETDLLTALKESSTHKHLLTHPVISTFLYIKWQNIKTLWYTNLFFYMMFFACLISYICCYTESESPNYIARNFSLKIVISVMSVYMVLREIVQLCIFKLSYFKSFDNLLEISLLALTALLLYYPDSSFHHEFSAWIVVGSILEFILLIGKCPLFQSTIYITMFKRVTSHFLRIIAVLFFWIILAFSLSFFILFRGKIISLNKNATSSDGDVSFMTFKKAFMKTIVMSTGELEYKDTVMDLYMPYPLSSKLLLTLFIFVIVFVTVNLMNGIAVSDIKSIQKEAKNHAIMAEAECIIGINETLCKLIKMPYYDCFKRLWNYCLIFDDCLIKKRVSIFPNRHYESIWATCDGHRCRLSNIHHCPYYFWLNIWNCKELLHQLSYVTQCKKCNIYYDTRVYTTAKHRCDGK</sequence>
<reference evidence="14 15" key="1">
    <citation type="submission" date="2024-05" db="EMBL/GenBank/DDBJ databases">
        <authorList>
            <person name="Wallberg A."/>
        </authorList>
    </citation>
    <scope>NUCLEOTIDE SEQUENCE [LARGE SCALE GENOMIC DNA]</scope>
</reference>
<evidence type="ECO:0000256" key="4">
    <source>
        <dbReference type="ARBA" id="ARBA00022692"/>
    </source>
</evidence>
<dbReference type="Pfam" id="PF00023">
    <property type="entry name" value="Ank"/>
    <property type="match status" value="1"/>
</dbReference>
<keyword evidence="15" id="KW-1185">Reference proteome</keyword>
<evidence type="ECO:0000256" key="8">
    <source>
        <dbReference type="ARBA" id="ARBA00023065"/>
    </source>
</evidence>
<dbReference type="Proteomes" id="UP001497623">
    <property type="component" value="Unassembled WGS sequence"/>
</dbReference>
<dbReference type="InterPro" id="IPR052076">
    <property type="entry name" value="TRP_cation_channel"/>
</dbReference>
<evidence type="ECO:0000256" key="5">
    <source>
        <dbReference type="ARBA" id="ARBA00022737"/>
    </source>
</evidence>
<evidence type="ECO:0000313" key="15">
    <source>
        <dbReference type="Proteomes" id="UP001497623"/>
    </source>
</evidence>
<dbReference type="Pfam" id="PF00520">
    <property type="entry name" value="Ion_trans"/>
    <property type="match status" value="1"/>
</dbReference>
<evidence type="ECO:0000256" key="11">
    <source>
        <dbReference type="PROSITE-ProRule" id="PRU00023"/>
    </source>
</evidence>
<dbReference type="InterPro" id="IPR005821">
    <property type="entry name" value="Ion_trans_dom"/>
</dbReference>
<keyword evidence="8" id="KW-0406">Ion transport</keyword>
<organism evidence="14 15">
    <name type="scientific">Meganyctiphanes norvegica</name>
    <name type="common">Northern krill</name>
    <name type="synonym">Thysanopoda norvegica</name>
    <dbReference type="NCBI Taxonomy" id="48144"/>
    <lineage>
        <taxon>Eukaryota</taxon>
        <taxon>Metazoa</taxon>
        <taxon>Ecdysozoa</taxon>
        <taxon>Arthropoda</taxon>
        <taxon>Crustacea</taxon>
        <taxon>Multicrustacea</taxon>
        <taxon>Malacostraca</taxon>
        <taxon>Eumalacostraca</taxon>
        <taxon>Eucarida</taxon>
        <taxon>Euphausiacea</taxon>
        <taxon>Euphausiidae</taxon>
        <taxon>Meganyctiphanes</taxon>
    </lineage>
</organism>
<proteinExistence type="predicted"/>
<feature type="domain" description="Ion transport" evidence="13">
    <location>
        <begin position="308"/>
        <end position="546"/>
    </location>
</feature>
<dbReference type="EMBL" id="CAXKWB010056743">
    <property type="protein sequence ID" value="CAL4178711.1"/>
    <property type="molecule type" value="Genomic_DNA"/>
</dbReference>
<dbReference type="SMART" id="SM00248">
    <property type="entry name" value="ANK"/>
    <property type="match status" value="3"/>
</dbReference>
<keyword evidence="3" id="KW-0716">Sensory transduction</keyword>
<dbReference type="InterPro" id="IPR036770">
    <property type="entry name" value="Ankyrin_rpt-contain_sf"/>
</dbReference>
<comment type="subcellular location">
    <subcellularLocation>
        <location evidence="1">Membrane</location>
        <topology evidence="1">Multi-pass membrane protein</topology>
    </subcellularLocation>
</comment>
<keyword evidence="7 11" id="KW-0040">ANK repeat</keyword>
<evidence type="ECO:0000256" key="1">
    <source>
        <dbReference type="ARBA" id="ARBA00004141"/>
    </source>
</evidence>
<keyword evidence="5" id="KW-0677">Repeat</keyword>
<protein>
    <recommendedName>
        <fullName evidence="13">Ion transport domain-containing protein</fullName>
    </recommendedName>
</protein>
<keyword evidence="4 12" id="KW-0812">Transmembrane</keyword>
<dbReference type="PANTHER" id="PTHR47143:SF4">
    <property type="entry name" value="TRANSIENT RECEPTOR POTENTIAL CATION CHANNEL PROTEIN PAINLESS"/>
    <property type="match status" value="1"/>
</dbReference>
<keyword evidence="2" id="KW-0813">Transport</keyword>
<accession>A0AAV2SA63</accession>
<evidence type="ECO:0000256" key="6">
    <source>
        <dbReference type="ARBA" id="ARBA00022989"/>
    </source>
</evidence>
<dbReference type="PROSITE" id="PS50297">
    <property type="entry name" value="ANK_REP_REGION"/>
    <property type="match status" value="1"/>
</dbReference>
<dbReference type="Gene3D" id="1.25.40.20">
    <property type="entry name" value="Ankyrin repeat-containing domain"/>
    <property type="match status" value="2"/>
</dbReference>
<keyword evidence="6 12" id="KW-1133">Transmembrane helix</keyword>
<evidence type="ECO:0000313" key="14">
    <source>
        <dbReference type="EMBL" id="CAL4178711.1"/>
    </source>
</evidence>
<feature type="transmembrane region" description="Helical" evidence="12">
    <location>
        <begin position="434"/>
        <end position="457"/>
    </location>
</feature>
<feature type="transmembrane region" description="Helical" evidence="12">
    <location>
        <begin position="302"/>
        <end position="321"/>
    </location>
</feature>
<name>A0AAV2SA63_MEGNR</name>
<keyword evidence="9 12" id="KW-0472">Membrane</keyword>
<evidence type="ECO:0000256" key="3">
    <source>
        <dbReference type="ARBA" id="ARBA00022606"/>
    </source>
</evidence>
<dbReference type="InterPro" id="IPR002110">
    <property type="entry name" value="Ankyrin_rpt"/>
</dbReference>
<dbReference type="AlphaFoldDB" id="A0AAV2SA63"/>
<keyword evidence="10" id="KW-0407">Ion channel</keyword>
<feature type="transmembrane region" description="Helical" evidence="12">
    <location>
        <begin position="396"/>
        <end position="413"/>
    </location>
</feature>
<feature type="transmembrane region" description="Helical" evidence="12">
    <location>
        <begin position="333"/>
        <end position="352"/>
    </location>
</feature>
<dbReference type="PANTHER" id="PTHR47143">
    <property type="entry name" value="TRANSIENT RECEPTOR POTENTIAL CATION CHANNEL PROTEIN PAINLESS"/>
    <property type="match status" value="1"/>
</dbReference>
<evidence type="ECO:0000256" key="9">
    <source>
        <dbReference type="ARBA" id="ARBA00023136"/>
    </source>
</evidence>
<feature type="repeat" description="ANK" evidence="11">
    <location>
        <begin position="179"/>
        <end position="212"/>
    </location>
</feature>
<gene>
    <name evidence="14" type="ORF">MNOR_LOCUS35061</name>
</gene>
<evidence type="ECO:0000256" key="12">
    <source>
        <dbReference type="SAM" id="Phobius"/>
    </source>
</evidence>
<dbReference type="PROSITE" id="PS50088">
    <property type="entry name" value="ANK_REPEAT"/>
    <property type="match status" value="1"/>
</dbReference>
<dbReference type="Gene3D" id="1.10.287.70">
    <property type="match status" value="1"/>
</dbReference>
<comment type="caution">
    <text evidence="14">The sequence shown here is derived from an EMBL/GenBank/DDBJ whole genome shotgun (WGS) entry which is preliminary data.</text>
</comment>
<dbReference type="GO" id="GO:0034703">
    <property type="term" value="C:cation channel complex"/>
    <property type="evidence" value="ECO:0007669"/>
    <property type="project" value="UniProtKB-ARBA"/>
</dbReference>
<evidence type="ECO:0000256" key="7">
    <source>
        <dbReference type="ARBA" id="ARBA00023043"/>
    </source>
</evidence>
<feature type="transmembrane region" description="Helical" evidence="12">
    <location>
        <begin position="514"/>
        <end position="535"/>
    </location>
</feature>
<evidence type="ECO:0000256" key="2">
    <source>
        <dbReference type="ARBA" id="ARBA00022448"/>
    </source>
</evidence>